<reference evidence="1 2" key="1">
    <citation type="submission" date="2021-04" db="EMBL/GenBank/DDBJ databases">
        <authorList>
            <person name="Shkoporov A.N."/>
            <person name="Stockdale S.R."/>
            <person name="Guerin E."/>
            <person name="Ross R.P."/>
            <person name="Hill C."/>
        </authorList>
    </citation>
    <scope>NUCLEOTIDE SEQUENCE [LARGE SCALE GENOMIC DNA]</scope>
    <source>
        <strain evidence="2">cr17_1</strain>
    </source>
</reference>
<sequence length="90" mass="11005">MQSNILNIENWSSYKDEVGTHYTYKINNHYTYELYIGYDNIILDNDLYNLTICKIEEDDYYDIEKWLCLDKELSYCLNIAKENYKTYKNK</sequence>
<organism evidence="1 2">
    <name type="scientific">uncultured phage cr17_1</name>
    <dbReference type="NCBI Taxonomy" id="2986404"/>
    <lineage>
        <taxon>Viruses</taxon>
        <taxon>Duplodnaviria</taxon>
        <taxon>Heunggongvirae</taxon>
        <taxon>Uroviricota</taxon>
        <taxon>Caudoviricetes</taxon>
        <taxon>Crassvirales</taxon>
        <taxon>Intestiviridae</taxon>
        <taxon>Crudevirinae</taxon>
        <taxon>Endlipuvirus</taxon>
        <taxon>Endlipuvirus intestinihominis</taxon>
    </lineage>
</organism>
<protein>
    <submittedName>
        <fullName evidence="1">Uncharacterized protein</fullName>
    </submittedName>
</protein>
<proteinExistence type="predicted"/>
<accession>A0AAE7RVT2</accession>
<gene>
    <name evidence="1" type="primary">gp_25596</name>
</gene>
<keyword evidence="2" id="KW-1185">Reference proteome</keyword>
<evidence type="ECO:0000313" key="1">
    <source>
        <dbReference type="EMBL" id="QWM90336.1"/>
    </source>
</evidence>
<dbReference type="GeneID" id="75691658"/>
<dbReference type="RefSeq" id="YP_010359908.1">
    <property type="nucleotide sequence ID" value="NC_062778.1"/>
</dbReference>
<dbReference type="EMBL" id="MZ130488">
    <property type="protein sequence ID" value="QWM90336.1"/>
    <property type="molecule type" value="Genomic_DNA"/>
</dbReference>
<name>A0AAE7RVT2_9CAUD</name>
<dbReference type="KEGG" id="vg:75691658"/>
<evidence type="ECO:0000313" key="2">
    <source>
        <dbReference type="Proteomes" id="UP000827442"/>
    </source>
</evidence>
<dbReference type="Proteomes" id="UP000827442">
    <property type="component" value="Segment"/>
</dbReference>